<evidence type="ECO:0000256" key="1">
    <source>
        <dbReference type="SAM" id="Phobius"/>
    </source>
</evidence>
<evidence type="ECO:0000313" key="2">
    <source>
        <dbReference type="EMBL" id="MCX7568881.1"/>
    </source>
</evidence>
<feature type="transmembrane region" description="Helical" evidence="1">
    <location>
        <begin position="35"/>
        <end position="55"/>
    </location>
</feature>
<feature type="transmembrane region" description="Helical" evidence="1">
    <location>
        <begin position="67"/>
        <end position="86"/>
    </location>
</feature>
<evidence type="ECO:0008006" key="4">
    <source>
        <dbReference type="Google" id="ProtNLM"/>
    </source>
</evidence>
<proteinExistence type="predicted"/>
<keyword evidence="1" id="KW-0812">Transmembrane</keyword>
<gene>
    <name evidence="2" type="ORF">OS242_02760</name>
</gene>
<keyword evidence="3" id="KW-1185">Reference proteome</keyword>
<feature type="transmembrane region" description="Helical" evidence="1">
    <location>
        <begin position="6"/>
        <end position="23"/>
    </location>
</feature>
<accession>A0ABT3WZX1</accession>
<evidence type="ECO:0000313" key="3">
    <source>
        <dbReference type="Proteomes" id="UP001208017"/>
    </source>
</evidence>
<sequence>MLYVLVFLAVSYLLYTCGVKFQTRGHLLGKGWLDRCGYVCLMTAAMAVTLPTVLLTVERLDLQLSGYALSLISTLGTVALGEFLYARTAKVSVRMLALLRAEERKREA</sequence>
<keyword evidence="1" id="KW-1133">Transmembrane helix</keyword>
<comment type="caution">
    <text evidence="2">The sequence shown here is derived from an EMBL/GenBank/DDBJ whole genome shotgun (WGS) entry which is preliminary data.</text>
</comment>
<dbReference type="RefSeq" id="WP_267150116.1">
    <property type="nucleotide sequence ID" value="NZ_JAPMLT010000001.1"/>
</dbReference>
<name>A0ABT3WZX1_9BACL</name>
<keyword evidence="1" id="KW-0472">Membrane</keyword>
<protein>
    <recommendedName>
        <fullName evidence="4">Transporter</fullName>
    </recommendedName>
</protein>
<dbReference type="Proteomes" id="UP001208017">
    <property type="component" value="Unassembled WGS sequence"/>
</dbReference>
<dbReference type="EMBL" id="JAPMLT010000001">
    <property type="protein sequence ID" value="MCX7568881.1"/>
    <property type="molecule type" value="Genomic_DNA"/>
</dbReference>
<reference evidence="2 3" key="1">
    <citation type="submission" date="2022-11" db="EMBL/GenBank/DDBJ databases">
        <title>Study of microbial diversity in lake waters.</title>
        <authorList>
            <person name="Zhang J."/>
        </authorList>
    </citation>
    <scope>NUCLEOTIDE SEQUENCE [LARGE SCALE GENOMIC DNA]</scope>
    <source>
        <strain evidence="2 3">DT12</strain>
    </source>
</reference>
<organism evidence="2 3">
    <name type="scientific">Tumebacillus lacus</name>
    <dbReference type="NCBI Taxonomy" id="2995335"/>
    <lineage>
        <taxon>Bacteria</taxon>
        <taxon>Bacillati</taxon>
        <taxon>Bacillota</taxon>
        <taxon>Bacilli</taxon>
        <taxon>Bacillales</taxon>
        <taxon>Alicyclobacillaceae</taxon>
        <taxon>Tumebacillus</taxon>
    </lineage>
</organism>